<name>A0A2K3D4U8_CHLRE</name>
<accession>A0A2K3D4U8</accession>
<protein>
    <recommendedName>
        <fullName evidence="6">Eukaryotic translation initiation factor 2 subunit beta</fullName>
    </recommendedName>
</protein>
<dbReference type="InParanoid" id="A0A2K3D4U8"/>
<keyword evidence="2" id="KW-0396">Initiation factor</keyword>
<keyword evidence="10" id="KW-1185">Reference proteome</keyword>
<reference evidence="9 10" key="1">
    <citation type="journal article" date="2007" name="Science">
        <title>The Chlamydomonas genome reveals the evolution of key animal and plant functions.</title>
        <authorList>
            <person name="Merchant S.S."/>
            <person name="Prochnik S.E."/>
            <person name="Vallon O."/>
            <person name="Harris E.H."/>
            <person name="Karpowicz S.J."/>
            <person name="Witman G.B."/>
            <person name="Terry A."/>
            <person name="Salamov A."/>
            <person name="Fritz-Laylin L.K."/>
            <person name="Marechal-Drouard L."/>
            <person name="Marshall W.F."/>
            <person name="Qu L.H."/>
            <person name="Nelson D.R."/>
            <person name="Sanderfoot A.A."/>
            <person name="Spalding M.H."/>
            <person name="Kapitonov V.V."/>
            <person name="Ren Q."/>
            <person name="Ferris P."/>
            <person name="Lindquist E."/>
            <person name="Shapiro H."/>
            <person name="Lucas S.M."/>
            <person name="Grimwood J."/>
            <person name="Schmutz J."/>
            <person name="Cardol P."/>
            <person name="Cerutti H."/>
            <person name="Chanfreau G."/>
            <person name="Chen C.L."/>
            <person name="Cognat V."/>
            <person name="Croft M.T."/>
            <person name="Dent R."/>
            <person name="Dutcher S."/>
            <person name="Fernandez E."/>
            <person name="Fukuzawa H."/>
            <person name="Gonzalez-Ballester D."/>
            <person name="Gonzalez-Halphen D."/>
            <person name="Hallmann A."/>
            <person name="Hanikenne M."/>
            <person name="Hippler M."/>
            <person name="Inwood W."/>
            <person name="Jabbari K."/>
            <person name="Kalanon M."/>
            <person name="Kuras R."/>
            <person name="Lefebvre P.A."/>
            <person name="Lemaire S.D."/>
            <person name="Lobanov A.V."/>
            <person name="Lohr M."/>
            <person name="Manuell A."/>
            <person name="Meier I."/>
            <person name="Mets L."/>
            <person name="Mittag M."/>
            <person name="Mittelmeier T."/>
            <person name="Moroney J.V."/>
            <person name="Moseley J."/>
            <person name="Napoli C."/>
            <person name="Nedelcu A.M."/>
            <person name="Niyogi K."/>
            <person name="Novoselov S.V."/>
            <person name="Paulsen I.T."/>
            <person name="Pazour G."/>
            <person name="Purton S."/>
            <person name="Ral J.P."/>
            <person name="Riano-Pachon D.M."/>
            <person name="Riekhof W."/>
            <person name="Rymarquis L."/>
            <person name="Schroda M."/>
            <person name="Stern D."/>
            <person name="Umen J."/>
            <person name="Willows R."/>
            <person name="Wilson N."/>
            <person name="Zimmer S.L."/>
            <person name="Allmer J."/>
            <person name="Balk J."/>
            <person name="Bisova K."/>
            <person name="Chen C.J."/>
            <person name="Elias M."/>
            <person name="Gendler K."/>
            <person name="Hauser C."/>
            <person name="Lamb M.R."/>
            <person name="Ledford H."/>
            <person name="Long J.C."/>
            <person name="Minagawa J."/>
            <person name="Page M.D."/>
            <person name="Pan J."/>
            <person name="Pootakham W."/>
            <person name="Roje S."/>
            <person name="Rose A."/>
            <person name="Stahlberg E."/>
            <person name="Terauchi A.M."/>
            <person name="Yang P."/>
            <person name="Ball S."/>
            <person name="Bowler C."/>
            <person name="Dieckmann C.L."/>
            <person name="Gladyshev V.N."/>
            <person name="Green P."/>
            <person name="Jorgensen R."/>
            <person name="Mayfield S."/>
            <person name="Mueller-Roeber B."/>
            <person name="Rajamani S."/>
            <person name="Sayre R.T."/>
            <person name="Brokstein P."/>
            <person name="Dubchak I."/>
            <person name="Goodstein D."/>
            <person name="Hornick L."/>
            <person name="Huang Y.W."/>
            <person name="Jhaveri J."/>
            <person name="Luo Y."/>
            <person name="Martinez D."/>
            <person name="Ngau W.C."/>
            <person name="Otillar B."/>
            <person name="Poliakov A."/>
            <person name="Porter A."/>
            <person name="Szajkowski L."/>
            <person name="Werner G."/>
            <person name="Zhou K."/>
            <person name="Grigoriev I.V."/>
            <person name="Rokhsar D.S."/>
            <person name="Grossman A.R."/>
        </authorList>
    </citation>
    <scope>NUCLEOTIDE SEQUENCE [LARGE SCALE GENOMIC DNA]</scope>
    <source>
        <strain evidence="10">CC-503</strain>
    </source>
</reference>
<dbReference type="OMA" id="CMREGNK"/>
<dbReference type="GO" id="GO:0005850">
    <property type="term" value="C:eukaryotic translation initiation factor 2 complex"/>
    <property type="evidence" value="ECO:0000318"/>
    <property type="project" value="GO_Central"/>
</dbReference>
<dbReference type="RefSeq" id="XP_001693031.2">
    <property type="nucleotide sequence ID" value="XM_001692979.2"/>
</dbReference>
<dbReference type="InterPro" id="IPR016190">
    <property type="entry name" value="Transl_init_fac_IF2/IF5_Zn-bd"/>
</dbReference>
<dbReference type="PANTHER" id="PTHR23001:SF3">
    <property type="entry name" value="EUKARYOTIC TRANSLATION INITIATION FACTOR 2 SUBUNIT 2"/>
    <property type="match status" value="1"/>
</dbReference>
<dbReference type="SUPFAM" id="SSF100966">
    <property type="entry name" value="Translation initiation factor 2 beta, aIF2beta, N-terminal domain"/>
    <property type="match status" value="1"/>
</dbReference>
<dbReference type="Gramene" id="PNW75560">
    <property type="protein sequence ID" value="PNW75560"/>
    <property type="gene ID" value="CHLRE_12g531550v5"/>
</dbReference>
<dbReference type="OrthoDB" id="10255414at2759"/>
<evidence type="ECO:0000256" key="3">
    <source>
        <dbReference type="ARBA" id="ARBA00022917"/>
    </source>
</evidence>
<dbReference type="ExpressionAtlas" id="A0A2K3D4U8">
    <property type="expression patterns" value="baseline"/>
</dbReference>
<dbReference type="SUPFAM" id="SSF75689">
    <property type="entry name" value="Zinc-binding domain of translation initiation factor 2 beta"/>
    <property type="match status" value="1"/>
</dbReference>
<dbReference type="Pfam" id="PF01873">
    <property type="entry name" value="eIF-5_eIF-2B"/>
    <property type="match status" value="1"/>
</dbReference>
<sequence>MADEVEQVAEGVKELEVDDNDELSLDLGKKKKKKKKELVLGDLGEGGDAPAAPAPAPEADDGMEMSLDLDLSKKKKKKKKTRQEEADFEEGEEAGAGPADDGGEKSAGKFPWSGTDRDYDYEELLERVFGILREKNPELTGERRRTVLKPPQVAREGTKKTVFTNFMDLCKAMNRQHEHVSQYLLAELGTSGNLDGQQRLIVKGRFLPKSFETVLRRYVNEYVLCPGCKSVDTLLDKDSATRLMHLRCQQCGASRTVQAIKAGFVARVTKRVADAK</sequence>
<dbReference type="AlphaFoldDB" id="A0A2K3D4U8"/>
<dbReference type="GO" id="GO:0003743">
    <property type="term" value="F:translation initiation factor activity"/>
    <property type="evidence" value="ECO:0000318"/>
    <property type="project" value="GO_Central"/>
</dbReference>
<proteinExistence type="inferred from homology"/>
<dbReference type="PANTHER" id="PTHR23001">
    <property type="entry name" value="EUKARYOTIC TRANSLATION INITIATION FACTOR"/>
    <property type="match status" value="1"/>
</dbReference>
<evidence type="ECO:0000259" key="8">
    <source>
        <dbReference type="SMART" id="SM00653"/>
    </source>
</evidence>
<evidence type="ECO:0000256" key="4">
    <source>
        <dbReference type="ARBA" id="ARBA00054872"/>
    </source>
</evidence>
<dbReference type="InterPro" id="IPR045196">
    <property type="entry name" value="IF2/IF5"/>
</dbReference>
<evidence type="ECO:0000256" key="5">
    <source>
        <dbReference type="ARBA" id="ARBA00063900"/>
    </source>
</evidence>
<evidence type="ECO:0000313" key="10">
    <source>
        <dbReference type="Proteomes" id="UP000006906"/>
    </source>
</evidence>
<evidence type="ECO:0000313" key="9">
    <source>
        <dbReference type="EMBL" id="PNW75560.1"/>
    </source>
</evidence>
<dbReference type="InterPro" id="IPR016189">
    <property type="entry name" value="Transl_init_fac_IF2/IF5_N"/>
</dbReference>
<dbReference type="SMART" id="SM00653">
    <property type="entry name" value="eIF2B_5"/>
    <property type="match status" value="1"/>
</dbReference>
<dbReference type="FunCoup" id="A0A2K3D4U8">
    <property type="interactions" value="2275"/>
</dbReference>
<dbReference type="InterPro" id="IPR002735">
    <property type="entry name" value="Transl_init_fac_IF2/IF5_dom"/>
</dbReference>
<gene>
    <name evidence="9" type="ORF">CHLRE_12g531550v5</name>
</gene>
<feature type="domain" description="Translation initiation factor IF2/IF5" evidence="8">
    <location>
        <begin position="143"/>
        <end position="254"/>
    </location>
</feature>
<dbReference type="Gene3D" id="3.30.30.170">
    <property type="match status" value="1"/>
</dbReference>
<evidence type="ECO:0000256" key="6">
    <source>
        <dbReference type="ARBA" id="ARBA00073542"/>
    </source>
</evidence>
<dbReference type="FunFam" id="3.30.30.170:FF:000001">
    <property type="entry name" value="Eukaryotic translation initiation factor 2 subunit"/>
    <property type="match status" value="1"/>
</dbReference>
<dbReference type="PaxDb" id="3055-EDP03599"/>
<dbReference type="GO" id="GO:0003729">
    <property type="term" value="F:mRNA binding"/>
    <property type="evidence" value="ECO:0000318"/>
    <property type="project" value="GO_Central"/>
</dbReference>
<dbReference type="STRING" id="3055.A0A2K3D4U8"/>
<comment type="similarity">
    <text evidence="1">Belongs to the eIF-2-beta/eIF-5 family.</text>
</comment>
<comment type="subunit">
    <text evidence="5">Eukaryotic translation initiation factor 2 eIF2 is a heterotrimeric complex composed of an alpha, a beta and a gamma subunit.</text>
</comment>
<evidence type="ECO:0000256" key="1">
    <source>
        <dbReference type="ARBA" id="ARBA00010397"/>
    </source>
</evidence>
<keyword evidence="3" id="KW-0648">Protein biosynthesis</keyword>
<evidence type="ECO:0000256" key="7">
    <source>
        <dbReference type="SAM" id="MobiDB-lite"/>
    </source>
</evidence>
<dbReference type="EMBL" id="CM008973">
    <property type="protein sequence ID" value="PNW75560.1"/>
    <property type="molecule type" value="Genomic_DNA"/>
</dbReference>
<dbReference type="GO" id="GO:0001731">
    <property type="term" value="P:formation of translation preinitiation complex"/>
    <property type="evidence" value="ECO:0000318"/>
    <property type="project" value="GO_Central"/>
</dbReference>
<comment type="function">
    <text evidence="4">Component of the eIF2 complex that functions in the early steps of protein synthesis by forming a ternary complex with GTP and initiator tRNA. This complex binds to a 40S ribosomal subunit, followed by mRNA binding to form a 43S pre-initiation complex (43S PIC). Junction of the 60S ribosomal subunit to form the 80S initiation complex is preceded by hydrolysis of the GTP bound to eIF2 and release of an eIF2-GDP binary complex. In order for eIF2 to recycle and catalyze another round of initiation, the GDP bound to eIF2 must exchange with GTP by way of a reaction catalyzed by eIF2B.</text>
</comment>
<dbReference type="GO" id="GO:0031369">
    <property type="term" value="F:translation initiation factor binding"/>
    <property type="evidence" value="ECO:0000318"/>
    <property type="project" value="GO_Central"/>
</dbReference>
<dbReference type="KEGG" id="cre:CHLRE_12g531550v5"/>
<evidence type="ECO:0000256" key="2">
    <source>
        <dbReference type="ARBA" id="ARBA00022540"/>
    </source>
</evidence>
<dbReference type="GeneID" id="5718571"/>
<dbReference type="Proteomes" id="UP000006906">
    <property type="component" value="Chromosome 12"/>
</dbReference>
<organism evidence="9 10">
    <name type="scientific">Chlamydomonas reinhardtii</name>
    <name type="common">Chlamydomonas smithii</name>
    <dbReference type="NCBI Taxonomy" id="3055"/>
    <lineage>
        <taxon>Eukaryota</taxon>
        <taxon>Viridiplantae</taxon>
        <taxon>Chlorophyta</taxon>
        <taxon>core chlorophytes</taxon>
        <taxon>Chlorophyceae</taxon>
        <taxon>CS clade</taxon>
        <taxon>Chlamydomonadales</taxon>
        <taxon>Chlamydomonadaceae</taxon>
        <taxon>Chlamydomonas</taxon>
    </lineage>
</organism>
<feature type="region of interest" description="Disordered" evidence="7">
    <location>
        <begin position="1"/>
        <end position="112"/>
    </location>
</feature>